<protein>
    <submittedName>
        <fullName evidence="1">Uncharacterized protein</fullName>
    </submittedName>
</protein>
<sequence length="111" mass="12090">MILAKMCGNSPAELVIAATDNRVRQQSRSGSERLFSQITSLPPQVKVGIPMMDHLQVKGAGADSFVNLGNAAQDKESLLLLFHKDQTSNPHSPKTYVYFLGVPTAPIRKNV</sequence>
<proteinExistence type="predicted"/>
<name>A0A2N0B389_9LEPT</name>
<organism evidence="1">
    <name type="scientific">Leptospira ellisii</name>
    <dbReference type="NCBI Taxonomy" id="2023197"/>
    <lineage>
        <taxon>Bacteria</taxon>
        <taxon>Pseudomonadati</taxon>
        <taxon>Spirochaetota</taxon>
        <taxon>Spirochaetia</taxon>
        <taxon>Leptospirales</taxon>
        <taxon>Leptospiraceae</taxon>
        <taxon>Leptospira</taxon>
    </lineage>
</organism>
<comment type="caution">
    <text evidence="1">The sequence shown here is derived from an EMBL/GenBank/DDBJ whole genome shotgun (WGS) entry which is preliminary data.</text>
</comment>
<dbReference type="AlphaFoldDB" id="A0A2N0B389"/>
<dbReference type="EMBL" id="NPEF01000413">
    <property type="protein sequence ID" value="PJZ91009.1"/>
    <property type="molecule type" value="Genomic_DNA"/>
</dbReference>
<evidence type="ECO:0000313" key="1">
    <source>
        <dbReference type="EMBL" id="PJZ91009.1"/>
    </source>
</evidence>
<gene>
    <name evidence="1" type="ORF">CH379_21100</name>
</gene>
<reference evidence="1" key="1">
    <citation type="submission" date="2017-07" db="EMBL/GenBank/DDBJ databases">
        <title>Leptospira spp. isolated from tropical soils.</title>
        <authorList>
            <person name="Thibeaux R."/>
            <person name="Iraola G."/>
            <person name="Ferres I."/>
            <person name="Bierque E."/>
            <person name="Girault D."/>
            <person name="Soupe-Gilbert M.-E."/>
            <person name="Picardeau M."/>
            <person name="Goarant C."/>
        </authorList>
    </citation>
    <scope>NUCLEOTIDE SEQUENCE [LARGE SCALE GENOMIC DNA]</scope>
    <source>
        <strain evidence="1">ATI7-C-A5</strain>
    </source>
</reference>
<accession>A0A2N0B389</accession>